<reference evidence="5 6" key="1">
    <citation type="submission" date="2020-02" db="EMBL/GenBank/DDBJ databases">
        <authorList>
            <person name="Dziuba M."/>
            <person name="Kuznetsov B."/>
            <person name="Mardanov A."/>
            <person name="Ravin N."/>
            <person name="Grouzdev D."/>
        </authorList>
    </citation>
    <scope>NUCLEOTIDE SEQUENCE [LARGE SCALE GENOMIC DNA]</scope>
    <source>
        <strain evidence="5 6">SpK</strain>
    </source>
</reference>
<dbReference type="InterPro" id="IPR047347">
    <property type="entry name" value="YvaQ-like_sensor"/>
</dbReference>
<dbReference type="Pfam" id="PF00672">
    <property type="entry name" value="HAMP"/>
    <property type="match status" value="1"/>
</dbReference>
<feature type="transmembrane region" description="Helical" evidence="3">
    <location>
        <begin position="187"/>
        <end position="208"/>
    </location>
</feature>
<keyword evidence="1" id="KW-0145">Chemotaxis</keyword>
<dbReference type="InterPro" id="IPR024478">
    <property type="entry name" value="HlyB_4HB_MCP"/>
</dbReference>
<feature type="domain" description="HAMP" evidence="4">
    <location>
        <begin position="208"/>
        <end position="260"/>
    </location>
</feature>
<comment type="similarity">
    <text evidence="2">Belongs to the methyl-accepting chemotaxis (MCP) protein family.</text>
</comment>
<proteinExistence type="inferred from homology"/>
<dbReference type="PROSITE" id="PS50885">
    <property type="entry name" value="HAMP"/>
    <property type="match status" value="2"/>
</dbReference>
<name>A0A7C9UVC5_9PROT</name>
<accession>A0A7C9UVC5</accession>
<dbReference type="Proteomes" id="UP000480684">
    <property type="component" value="Unassembled WGS sequence"/>
</dbReference>
<dbReference type="InterPro" id="IPR051310">
    <property type="entry name" value="MCP_chemotaxis"/>
</dbReference>
<protein>
    <submittedName>
        <fullName evidence="5">Methyl-accepting chemotaxis protein</fullName>
    </submittedName>
</protein>
<dbReference type="RefSeq" id="WP_163675595.1">
    <property type="nucleotide sequence ID" value="NZ_JAAIYP010000027.1"/>
</dbReference>
<sequence length="366" mass="38963">MRLTIKLKLVLGFGLVIALAAVSSGLGVSNLGQLHDAMAGVVDGPAERQKQILQMQVAFVTMVRAEKSMILATDAETIRRYDGEILGGRDRLQRLMSDYRNLATEDGRRRIDQFAADLSRFIASQDRVRDAVRAGVNDGQAAELSRQGRSLVDSANNQLDDLVRINEQLMDTAVDGTNQDYLRARTVLLSLLAVSVAIALGISIWIALSVSRGLGKALGLAQAVAQGDLDHRVAGAANDEIGDVVAALDRMVLNLRDTVQVAEQISLGDLSVQAKVLSDKDTLGHALTAMLTNLRATAGVADRIAQGDLTVQPKRLSDKDTLGMALETMVEKLREVVADANAAAENVAAGSQELSASSEQLSQGAT</sequence>
<evidence type="ECO:0000259" key="4">
    <source>
        <dbReference type="PROSITE" id="PS50885"/>
    </source>
</evidence>
<dbReference type="EMBL" id="JAAIYP010000027">
    <property type="protein sequence ID" value="NFV79352.1"/>
    <property type="molecule type" value="Genomic_DNA"/>
</dbReference>
<dbReference type="AlphaFoldDB" id="A0A7C9UVC5"/>
<dbReference type="PANTHER" id="PTHR43531">
    <property type="entry name" value="PROTEIN ICFG"/>
    <property type="match status" value="1"/>
</dbReference>
<dbReference type="GO" id="GO:0005886">
    <property type="term" value="C:plasma membrane"/>
    <property type="evidence" value="ECO:0007669"/>
    <property type="project" value="TreeGrafter"/>
</dbReference>
<evidence type="ECO:0000313" key="6">
    <source>
        <dbReference type="Proteomes" id="UP000480684"/>
    </source>
</evidence>
<organism evidence="5 6">
    <name type="scientific">Magnetospirillum aberrantis SpK</name>
    <dbReference type="NCBI Taxonomy" id="908842"/>
    <lineage>
        <taxon>Bacteria</taxon>
        <taxon>Pseudomonadati</taxon>
        <taxon>Pseudomonadota</taxon>
        <taxon>Alphaproteobacteria</taxon>
        <taxon>Rhodospirillales</taxon>
        <taxon>Rhodospirillaceae</taxon>
        <taxon>Magnetospirillum</taxon>
    </lineage>
</organism>
<keyword evidence="3" id="KW-0472">Membrane</keyword>
<dbReference type="InterPro" id="IPR003660">
    <property type="entry name" value="HAMP_dom"/>
</dbReference>
<keyword evidence="3" id="KW-1133">Transmembrane helix</keyword>
<evidence type="ECO:0000256" key="1">
    <source>
        <dbReference type="ARBA" id="ARBA00022500"/>
    </source>
</evidence>
<dbReference type="GO" id="GO:0007165">
    <property type="term" value="P:signal transduction"/>
    <property type="evidence" value="ECO:0007669"/>
    <property type="project" value="InterPro"/>
</dbReference>
<feature type="non-terminal residue" evidence="5">
    <location>
        <position position="366"/>
    </location>
</feature>
<dbReference type="CDD" id="cd19411">
    <property type="entry name" value="MCP2201-like_sensor"/>
    <property type="match status" value="1"/>
</dbReference>
<dbReference type="Pfam" id="PF12729">
    <property type="entry name" value="4HB_MCP_1"/>
    <property type="match status" value="1"/>
</dbReference>
<keyword evidence="3" id="KW-0812">Transmembrane</keyword>
<dbReference type="SUPFAM" id="SSF158472">
    <property type="entry name" value="HAMP domain-like"/>
    <property type="match status" value="1"/>
</dbReference>
<comment type="caution">
    <text evidence="5">The sequence shown here is derived from an EMBL/GenBank/DDBJ whole genome shotgun (WGS) entry which is preliminary data.</text>
</comment>
<keyword evidence="6" id="KW-1185">Reference proteome</keyword>
<gene>
    <name evidence="5" type="ORF">G4223_04420</name>
</gene>
<evidence type="ECO:0000313" key="5">
    <source>
        <dbReference type="EMBL" id="NFV79352.1"/>
    </source>
</evidence>
<dbReference type="PANTHER" id="PTHR43531:SF11">
    <property type="entry name" value="METHYL-ACCEPTING CHEMOTAXIS PROTEIN 3"/>
    <property type="match status" value="1"/>
</dbReference>
<dbReference type="SMART" id="SM00304">
    <property type="entry name" value="HAMP"/>
    <property type="match status" value="2"/>
</dbReference>
<feature type="domain" description="HAMP" evidence="4">
    <location>
        <begin position="288"/>
        <end position="338"/>
    </location>
</feature>
<evidence type="ECO:0000256" key="2">
    <source>
        <dbReference type="ARBA" id="ARBA00029447"/>
    </source>
</evidence>
<dbReference type="GO" id="GO:0004888">
    <property type="term" value="F:transmembrane signaling receptor activity"/>
    <property type="evidence" value="ECO:0007669"/>
    <property type="project" value="TreeGrafter"/>
</dbReference>
<dbReference type="GO" id="GO:0006935">
    <property type="term" value="P:chemotaxis"/>
    <property type="evidence" value="ECO:0007669"/>
    <property type="project" value="UniProtKB-KW"/>
</dbReference>
<dbReference type="Gene3D" id="1.10.287.950">
    <property type="entry name" value="Methyl-accepting chemotaxis protein"/>
    <property type="match status" value="1"/>
</dbReference>
<dbReference type="Gene3D" id="6.10.340.10">
    <property type="match status" value="1"/>
</dbReference>
<evidence type="ECO:0000256" key="3">
    <source>
        <dbReference type="SAM" id="Phobius"/>
    </source>
</evidence>
<dbReference type="CDD" id="cd06225">
    <property type="entry name" value="HAMP"/>
    <property type="match status" value="1"/>
</dbReference>